<protein>
    <submittedName>
        <fullName evidence="2">Uncharacterized protein</fullName>
    </submittedName>
</protein>
<gene>
    <name evidence="2" type="ORF">SAMN06265218_13116</name>
</gene>
<evidence type="ECO:0000313" key="2">
    <source>
        <dbReference type="EMBL" id="SMO94407.1"/>
    </source>
</evidence>
<dbReference type="Proteomes" id="UP000317593">
    <property type="component" value="Unassembled WGS sequence"/>
</dbReference>
<organism evidence="2 3">
    <name type="scientific">Fodinibius sediminis</name>
    <dbReference type="NCBI Taxonomy" id="1214077"/>
    <lineage>
        <taxon>Bacteria</taxon>
        <taxon>Pseudomonadati</taxon>
        <taxon>Balneolota</taxon>
        <taxon>Balneolia</taxon>
        <taxon>Balneolales</taxon>
        <taxon>Balneolaceae</taxon>
        <taxon>Fodinibius</taxon>
    </lineage>
</organism>
<keyword evidence="1" id="KW-0812">Transmembrane</keyword>
<evidence type="ECO:0000256" key="1">
    <source>
        <dbReference type="SAM" id="Phobius"/>
    </source>
</evidence>
<keyword evidence="1" id="KW-1133">Transmembrane helix</keyword>
<sequence length="148" mass="16902">MKIEPWSVIIGIIALSIFLIPIIYDQMVKNKHKLGSQLKEMAFGKGTSLKQSDIWDDTYAIGLDTDCKYLFYTTLNESKDILIKFSSLKTCTLSETDTPRGDAPQLDLILERKGSDTLYRLPFKLDSNQTAKKKLAKQWESTINKYIT</sequence>
<dbReference type="EMBL" id="FXTH01000031">
    <property type="protein sequence ID" value="SMO94407.1"/>
    <property type="molecule type" value="Genomic_DNA"/>
</dbReference>
<keyword evidence="1" id="KW-0472">Membrane</keyword>
<feature type="transmembrane region" description="Helical" evidence="1">
    <location>
        <begin position="6"/>
        <end position="24"/>
    </location>
</feature>
<proteinExistence type="predicted"/>
<dbReference type="AlphaFoldDB" id="A0A521FE13"/>
<keyword evidence="3" id="KW-1185">Reference proteome</keyword>
<accession>A0A521FE13</accession>
<evidence type="ECO:0000313" key="3">
    <source>
        <dbReference type="Proteomes" id="UP000317593"/>
    </source>
</evidence>
<reference evidence="2 3" key="1">
    <citation type="submission" date="2017-05" db="EMBL/GenBank/DDBJ databases">
        <authorList>
            <person name="Varghese N."/>
            <person name="Submissions S."/>
        </authorList>
    </citation>
    <scope>NUCLEOTIDE SEQUENCE [LARGE SCALE GENOMIC DNA]</scope>
    <source>
        <strain evidence="2 3">DSM 21194</strain>
    </source>
</reference>
<name>A0A521FE13_9BACT</name>